<proteinExistence type="predicted"/>
<evidence type="ECO:0000313" key="2">
    <source>
        <dbReference type="Proteomes" id="UP001213907"/>
    </source>
</evidence>
<accession>A0ABY8BS05</accession>
<gene>
    <name evidence="1" type="ORF">AFIC_002658</name>
</gene>
<dbReference type="Gene3D" id="1.10.645.10">
    <property type="entry name" value="Cytochrome-c3 Hydrogenase, chain B"/>
    <property type="match status" value="1"/>
</dbReference>
<dbReference type="InterPro" id="IPR029014">
    <property type="entry name" value="NiFe-Hase_large"/>
</dbReference>
<evidence type="ECO:0000313" key="1">
    <source>
        <dbReference type="EMBL" id="WEF51092.1"/>
    </source>
</evidence>
<dbReference type="RefSeq" id="WP_275246705.1">
    <property type="nucleotide sequence ID" value="NZ_BAABDX010000001.1"/>
</dbReference>
<sequence>MTQVLTIGEHHAGGETRFSVSIEGALATSHLLVGRRCADAIRLMPLIFNLCPAAQGAAAAMAMDLSPAADTHTAIASETLREHALVMLRDWPLALQETPRTSDLAGLAMLSGARIRDLEHALFASRAVEVLDNFDIWLQTGESAPARYLARAAQWEKSAGRIDAEPDPTFISRIVHHPAMRAIIKREGITLFARMAARLIEAALLIEEIASGSPGARYGRSDDGRGWAEAARGRLLHHVRLRNGLIEDYRIATPTDSMVGSGAFLQRLLQSAATGSPAERGDRIRIALTCADPCLPVIWRARTKCDA</sequence>
<dbReference type="SUPFAM" id="SSF56762">
    <property type="entry name" value="HydB/Nqo4-like"/>
    <property type="match status" value="1"/>
</dbReference>
<protein>
    <submittedName>
        <fullName evidence="1">Nickel-dependent hydrogenase large subunit</fullName>
    </submittedName>
</protein>
<keyword evidence="2" id="KW-1185">Reference proteome</keyword>
<reference evidence="1 2" key="1">
    <citation type="submission" date="2022-11" db="EMBL/GenBank/DDBJ databases">
        <authorList>
            <person name="Siebert D."/>
            <person name="Busche T."/>
            <person name="Saydam E."/>
            <person name="Kalinowski J."/>
            <person name="Ruckert C."/>
            <person name="Blombach B."/>
        </authorList>
    </citation>
    <scope>NUCLEOTIDE SEQUENCE [LARGE SCALE GENOMIC DNA]</scope>
    <source>
        <strain evidence="1 2">DSM 1083</strain>
    </source>
</reference>
<organism evidence="1 2">
    <name type="scientific">Afipia carboxydohydrogena</name>
    <name type="common">Pseudomonas carboxydohydrogena</name>
    <dbReference type="NCBI Taxonomy" id="290"/>
    <lineage>
        <taxon>Bacteria</taxon>
        <taxon>Pseudomonadati</taxon>
        <taxon>Pseudomonadota</taxon>
        <taxon>Alphaproteobacteria</taxon>
        <taxon>Hyphomicrobiales</taxon>
        <taxon>Nitrobacteraceae</taxon>
        <taxon>Afipia</taxon>
    </lineage>
</organism>
<name>A0ABY8BS05_AFICR</name>
<dbReference type="Proteomes" id="UP001213907">
    <property type="component" value="Chromosome"/>
</dbReference>
<dbReference type="EMBL" id="CP113162">
    <property type="protein sequence ID" value="WEF51092.1"/>
    <property type="molecule type" value="Genomic_DNA"/>
</dbReference>